<dbReference type="PANTHER" id="PTHR32071:SF57">
    <property type="entry name" value="C4-DICARBOXYLATE TRANSPORT TRANSCRIPTIONAL REGULATORY PROTEIN DCTD"/>
    <property type="match status" value="1"/>
</dbReference>
<dbReference type="GO" id="GO:0006355">
    <property type="term" value="P:regulation of DNA-templated transcription"/>
    <property type="evidence" value="ECO:0007669"/>
    <property type="project" value="InterPro"/>
</dbReference>
<evidence type="ECO:0000256" key="3">
    <source>
        <dbReference type="ARBA" id="ARBA00023015"/>
    </source>
</evidence>
<dbReference type="AlphaFoldDB" id="A0A5S5AG22"/>
<dbReference type="InterPro" id="IPR002197">
    <property type="entry name" value="HTH_Fis"/>
</dbReference>
<dbReference type="PROSITE" id="PS50045">
    <property type="entry name" value="SIGMA54_INTERACT_4"/>
    <property type="match status" value="1"/>
</dbReference>
<evidence type="ECO:0000313" key="6">
    <source>
        <dbReference type="EMBL" id="TYP48732.1"/>
    </source>
</evidence>
<keyword evidence="4" id="KW-0804">Transcription</keyword>
<keyword evidence="1" id="KW-0547">Nucleotide-binding</keyword>
<dbReference type="EMBL" id="VNHO01000035">
    <property type="protein sequence ID" value="TYP48732.1"/>
    <property type="molecule type" value="Genomic_DNA"/>
</dbReference>
<evidence type="ECO:0000256" key="4">
    <source>
        <dbReference type="ARBA" id="ARBA00023163"/>
    </source>
</evidence>
<protein>
    <submittedName>
        <fullName evidence="6">Regulatory Fis family protein</fullName>
    </submittedName>
</protein>
<sequence>MGKNVEGIEKDALNILCGYQFKGNVRELQNILERAIVLTDKNILSMDDLPSEVILGSNPISREERNLIPVYIGEDLQTVEKKVILQTLKFFKGNRKETARVLNISERNLRYKIKEYTGEKEDGTRQNLQGRQN</sequence>
<dbReference type="InterPro" id="IPR002078">
    <property type="entry name" value="Sigma_54_int"/>
</dbReference>
<evidence type="ECO:0000259" key="5">
    <source>
        <dbReference type="PROSITE" id="PS50045"/>
    </source>
</evidence>
<dbReference type="PANTHER" id="PTHR32071">
    <property type="entry name" value="TRANSCRIPTIONAL REGULATORY PROTEIN"/>
    <property type="match status" value="1"/>
</dbReference>
<dbReference type="Gene3D" id="1.10.8.60">
    <property type="match status" value="1"/>
</dbReference>
<accession>A0A5S5AG22</accession>
<dbReference type="RefSeq" id="WP_222927254.1">
    <property type="nucleotide sequence ID" value="NZ_VNHO01000035.1"/>
</dbReference>
<organism evidence="6 7">
    <name type="scientific">Thermosediminibacter litoriperuensis</name>
    <dbReference type="NCBI Taxonomy" id="291989"/>
    <lineage>
        <taxon>Bacteria</taxon>
        <taxon>Bacillati</taxon>
        <taxon>Bacillota</taxon>
        <taxon>Clostridia</taxon>
        <taxon>Thermosediminibacterales</taxon>
        <taxon>Thermosediminibacteraceae</taxon>
        <taxon>Thermosediminibacter</taxon>
    </lineage>
</organism>
<dbReference type="InterPro" id="IPR058031">
    <property type="entry name" value="AAA_lid_NorR"/>
</dbReference>
<dbReference type="SUPFAM" id="SSF46689">
    <property type="entry name" value="Homeodomain-like"/>
    <property type="match status" value="1"/>
</dbReference>
<keyword evidence="2" id="KW-0067">ATP-binding</keyword>
<dbReference type="Pfam" id="PF02954">
    <property type="entry name" value="HTH_8"/>
    <property type="match status" value="1"/>
</dbReference>
<evidence type="ECO:0000256" key="1">
    <source>
        <dbReference type="ARBA" id="ARBA00022741"/>
    </source>
</evidence>
<dbReference type="Proteomes" id="UP000322294">
    <property type="component" value="Unassembled WGS sequence"/>
</dbReference>
<comment type="caution">
    <text evidence="6">The sequence shown here is derived from an EMBL/GenBank/DDBJ whole genome shotgun (WGS) entry which is preliminary data.</text>
</comment>
<keyword evidence="3" id="KW-0805">Transcription regulation</keyword>
<reference evidence="6 7" key="1">
    <citation type="submission" date="2019-07" db="EMBL/GenBank/DDBJ databases">
        <title>Genomic Encyclopedia of Type Strains, Phase I: the one thousand microbial genomes (KMG-I) project.</title>
        <authorList>
            <person name="Kyrpides N."/>
        </authorList>
    </citation>
    <scope>NUCLEOTIDE SEQUENCE [LARGE SCALE GENOMIC DNA]</scope>
    <source>
        <strain evidence="6 7">DSM 16647</strain>
    </source>
</reference>
<dbReference type="PRINTS" id="PR01590">
    <property type="entry name" value="HTHFIS"/>
</dbReference>
<name>A0A5S5AG22_9FIRM</name>
<feature type="domain" description="Sigma-54 factor interaction" evidence="5">
    <location>
        <begin position="1"/>
        <end position="37"/>
    </location>
</feature>
<evidence type="ECO:0000313" key="7">
    <source>
        <dbReference type="Proteomes" id="UP000322294"/>
    </source>
</evidence>
<keyword evidence="7" id="KW-1185">Reference proteome</keyword>
<proteinExistence type="predicted"/>
<evidence type="ECO:0000256" key="2">
    <source>
        <dbReference type="ARBA" id="ARBA00022840"/>
    </source>
</evidence>
<dbReference type="Pfam" id="PF25601">
    <property type="entry name" value="AAA_lid_14"/>
    <property type="match status" value="1"/>
</dbReference>
<dbReference type="GO" id="GO:0005524">
    <property type="term" value="F:ATP binding"/>
    <property type="evidence" value="ECO:0007669"/>
    <property type="project" value="UniProtKB-KW"/>
</dbReference>
<gene>
    <name evidence="6" type="ORF">LZ11_02258</name>
</gene>
<dbReference type="Gene3D" id="1.10.10.60">
    <property type="entry name" value="Homeodomain-like"/>
    <property type="match status" value="1"/>
</dbReference>
<dbReference type="InterPro" id="IPR009057">
    <property type="entry name" value="Homeodomain-like_sf"/>
</dbReference>
<dbReference type="GO" id="GO:0043565">
    <property type="term" value="F:sequence-specific DNA binding"/>
    <property type="evidence" value="ECO:0007669"/>
    <property type="project" value="InterPro"/>
</dbReference>